<accession>A0A9P4JRF2</accession>
<dbReference type="Proteomes" id="UP000799536">
    <property type="component" value="Unassembled WGS sequence"/>
</dbReference>
<proteinExistence type="predicted"/>
<dbReference type="InterPro" id="IPR053720">
    <property type="entry name" value="Psm_Assembly_Chaperone"/>
</dbReference>
<dbReference type="EMBL" id="ML993916">
    <property type="protein sequence ID" value="KAF2203006.1"/>
    <property type="molecule type" value="Genomic_DNA"/>
</dbReference>
<protein>
    <recommendedName>
        <fullName evidence="3">Proteasome assembly chaperone 3</fullName>
    </recommendedName>
</protein>
<dbReference type="Gene3D" id="3.30.230.90">
    <property type="match status" value="1"/>
</dbReference>
<dbReference type="GO" id="GO:0043248">
    <property type="term" value="P:proteasome assembly"/>
    <property type="evidence" value="ECO:0007669"/>
    <property type="project" value="InterPro"/>
</dbReference>
<organism evidence="1 2">
    <name type="scientific">Delitschia confertaspora ATCC 74209</name>
    <dbReference type="NCBI Taxonomy" id="1513339"/>
    <lineage>
        <taxon>Eukaryota</taxon>
        <taxon>Fungi</taxon>
        <taxon>Dikarya</taxon>
        <taxon>Ascomycota</taxon>
        <taxon>Pezizomycotina</taxon>
        <taxon>Dothideomycetes</taxon>
        <taxon>Pleosporomycetidae</taxon>
        <taxon>Pleosporales</taxon>
        <taxon>Delitschiaceae</taxon>
        <taxon>Delitschia</taxon>
    </lineage>
</organism>
<dbReference type="InterPro" id="IPR018788">
    <property type="entry name" value="Proteasome_assmbl_chp_3"/>
</dbReference>
<evidence type="ECO:0000313" key="2">
    <source>
        <dbReference type="Proteomes" id="UP000799536"/>
    </source>
</evidence>
<dbReference type="PANTHER" id="PTHR31051">
    <property type="entry name" value="PROTEASOME ASSEMBLY CHAPERONE 3"/>
    <property type="match status" value="1"/>
</dbReference>
<sequence>MTVPDENYPITPVPFPAATKTASANIAGIETAATTISFADKILITISQNGRLAQWVHVPLSLSTTDNNPLSNSYLDTDPSLPNTDLLPTPSLTATSILGGTNGELSTLGELLATQIASAIITRDAREKRMVVLGLGLDKSMAGRERFAEIVGVVLGVL</sequence>
<reference evidence="1" key="1">
    <citation type="journal article" date="2020" name="Stud. Mycol.">
        <title>101 Dothideomycetes genomes: a test case for predicting lifestyles and emergence of pathogens.</title>
        <authorList>
            <person name="Haridas S."/>
            <person name="Albert R."/>
            <person name="Binder M."/>
            <person name="Bloem J."/>
            <person name="Labutti K."/>
            <person name="Salamov A."/>
            <person name="Andreopoulos B."/>
            <person name="Baker S."/>
            <person name="Barry K."/>
            <person name="Bills G."/>
            <person name="Bluhm B."/>
            <person name="Cannon C."/>
            <person name="Castanera R."/>
            <person name="Culley D."/>
            <person name="Daum C."/>
            <person name="Ezra D."/>
            <person name="Gonzalez J."/>
            <person name="Henrissat B."/>
            <person name="Kuo A."/>
            <person name="Liang C."/>
            <person name="Lipzen A."/>
            <person name="Lutzoni F."/>
            <person name="Magnuson J."/>
            <person name="Mondo S."/>
            <person name="Nolan M."/>
            <person name="Ohm R."/>
            <person name="Pangilinan J."/>
            <person name="Park H.-J."/>
            <person name="Ramirez L."/>
            <person name="Alfaro M."/>
            <person name="Sun H."/>
            <person name="Tritt A."/>
            <person name="Yoshinaga Y."/>
            <person name="Zwiers L.-H."/>
            <person name="Turgeon B."/>
            <person name="Goodwin S."/>
            <person name="Spatafora J."/>
            <person name="Crous P."/>
            <person name="Grigoriev I."/>
        </authorList>
    </citation>
    <scope>NUCLEOTIDE SEQUENCE</scope>
    <source>
        <strain evidence="1">ATCC 74209</strain>
    </source>
</reference>
<evidence type="ECO:0000313" key="1">
    <source>
        <dbReference type="EMBL" id="KAF2203006.1"/>
    </source>
</evidence>
<evidence type="ECO:0008006" key="3">
    <source>
        <dbReference type="Google" id="ProtNLM"/>
    </source>
</evidence>
<dbReference type="OrthoDB" id="5593278at2759"/>
<comment type="caution">
    <text evidence="1">The sequence shown here is derived from an EMBL/GenBank/DDBJ whole genome shotgun (WGS) entry which is preliminary data.</text>
</comment>
<gene>
    <name evidence="1" type="ORF">GQ43DRAFT_367820</name>
</gene>
<name>A0A9P4JRF2_9PLEO</name>
<keyword evidence="2" id="KW-1185">Reference proteome</keyword>
<dbReference type="PANTHER" id="PTHR31051:SF1">
    <property type="entry name" value="PROTEASOME ASSEMBLY CHAPERONE 3"/>
    <property type="match status" value="1"/>
</dbReference>
<dbReference type="AlphaFoldDB" id="A0A9P4JRF2"/>